<evidence type="ECO:0000256" key="3">
    <source>
        <dbReference type="ARBA" id="ARBA00022679"/>
    </source>
</evidence>
<dbReference type="RefSeq" id="XP_003057081.1">
    <property type="nucleotide sequence ID" value="XM_003057035.1"/>
</dbReference>
<dbReference type="STRING" id="564608.C1MNC8"/>
<dbReference type="Pfam" id="PF01529">
    <property type="entry name" value="DHHC"/>
    <property type="match status" value="1"/>
</dbReference>
<dbReference type="PROSITE" id="PS50216">
    <property type="entry name" value="DHHC"/>
    <property type="match status" value="1"/>
</dbReference>
<evidence type="ECO:0000256" key="1">
    <source>
        <dbReference type="ARBA" id="ARBA00004141"/>
    </source>
</evidence>
<accession>C1MNC8</accession>
<gene>
    <name evidence="10" type="ORF">MICPUCDRAFT_15444</name>
</gene>
<keyword evidence="4 8" id="KW-0812">Transmembrane</keyword>
<dbReference type="PANTHER" id="PTHR22883:SF286">
    <property type="entry name" value="PROTEIN S-ACYLTRANSFERASE 17-RELATED"/>
    <property type="match status" value="1"/>
</dbReference>
<dbReference type="KEGG" id="mpp:MICPUCDRAFT_15444"/>
<evidence type="ECO:0000256" key="8">
    <source>
        <dbReference type="RuleBase" id="RU079119"/>
    </source>
</evidence>
<evidence type="ECO:0000256" key="5">
    <source>
        <dbReference type="ARBA" id="ARBA00022989"/>
    </source>
</evidence>
<dbReference type="InterPro" id="IPR039859">
    <property type="entry name" value="PFA4/ZDH16/20/ERF2-like"/>
</dbReference>
<feature type="transmembrane region" description="Helical" evidence="8">
    <location>
        <begin position="6"/>
        <end position="23"/>
    </location>
</feature>
<keyword evidence="5 8" id="KW-1133">Transmembrane helix</keyword>
<comment type="domain">
    <text evidence="8">The DHHC domain is required for palmitoyltransferase activity.</text>
</comment>
<dbReference type="GeneID" id="9682997"/>
<evidence type="ECO:0000313" key="10">
    <source>
        <dbReference type="EMBL" id="EEH58726.1"/>
    </source>
</evidence>
<dbReference type="AlphaFoldDB" id="C1MNC8"/>
<dbReference type="GO" id="GO:0006612">
    <property type="term" value="P:protein targeting to membrane"/>
    <property type="evidence" value="ECO:0007669"/>
    <property type="project" value="TreeGrafter"/>
</dbReference>
<dbReference type="PANTHER" id="PTHR22883">
    <property type="entry name" value="ZINC FINGER DHHC DOMAIN CONTAINING PROTEIN"/>
    <property type="match status" value="1"/>
</dbReference>
<organism evidence="11">
    <name type="scientific">Micromonas pusilla (strain CCMP1545)</name>
    <name type="common">Picoplanktonic green alga</name>
    <dbReference type="NCBI Taxonomy" id="564608"/>
    <lineage>
        <taxon>Eukaryota</taxon>
        <taxon>Viridiplantae</taxon>
        <taxon>Chlorophyta</taxon>
        <taxon>Mamiellophyceae</taxon>
        <taxon>Mamiellales</taxon>
        <taxon>Mamiellaceae</taxon>
        <taxon>Micromonas</taxon>
    </lineage>
</organism>
<comment type="similarity">
    <text evidence="2 8">Belongs to the DHHC palmitoyltransferase family.</text>
</comment>
<feature type="transmembrane region" description="Helical" evidence="8">
    <location>
        <begin position="197"/>
        <end position="219"/>
    </location>
</feature>
<keyword evidence="7 8" id="KW-0012">Acyltransferase</keyword>
<dbReference type="GO" id="GO:0005783">
    <property type="term" value="C:endoplasmic reticulum"/>
    <property type="evidence" value="ECO:0007669"/>
    <property type="project" value="TreeGrafter"/>
</dbReference>
<sequence length="222" mass="24823">MVWPVLYAYFGIFGAVLFLLLFGEAEMFEGTIVERAHYYMTEGCCLCGSFVARRALGEARGVRLASACDEWLCNRPNPAMQLVYLALVMGGYAAYWTSVYDLVGTFDKLSIPILMFTSISTWLVVCWSDPGTITAENYEAMAAAYPHDETLFHPIVCKTLGVVAPARSKYCRVTKRRIARFDHFCGWMNNSIGENNLRYFVSFLAIHVVMCAYAGTVALSCV</sequence>
<evidence type="ECO:0000256" key="2">
    <source>
        <dbReference type="ARBA" id="ARBA00008574"/>
    </source>
</evidence>
<feature type="transmembrane region" description="Helical" evidence="8">
    <location>
        <begin position="82"/>
        <end position="103"/>
    </location>
</feature>
<comment type="catalytic activity">
    <reaction evidence="8">
        <text>L-cysteinyl-[protein] + hexadecanoyl-CoA = S-hexadecanoyl-L-cysteinyl-[protein] + CoA</text>
        <dbReference type="Rhea" id="RHEA:36683"/>
        <dbReference type="Rhea" id="RHEA-COMP:10131"/>
        <dbReference type="Rhea" id="RHEA-COMP:11032"/>
        <dbReference type="ChEBI" id="CHEBI:29950"/>
        <dbReference type="ChEBI" id="CHEBI:57287"/>
        <dbReference type="ChEBI" id="CHEBI:57379"/>
        <dbReference type="ChEBI" id="CHEBI:74151"/>
        <dbReference type="EC" id="2.3.1.225"/>
    </reaction>
</comment>
<comment type="subcellular location">
    <subcellularLocation>
        <location evidence="1">Membrane</location>
        <topology evidence="1">Multi-pass membrane protein</topology>
    </subcellularLocation>
</comment>
<keyword evidence="11" id="KW-1185">Reference proteome</keyword>
<proteinExistence type="inferred from homology"/>
<evidence type="ECO:0000256" key="4">
    <source>
        <dbReference type="ARBA" id="ARBA00022692"/>
    </source>
</evidence>
<protein>
    <recommendedName>
        <fullName evidence="8">S-acyltransferase</fullName>
        <ecNumber evidence="8">2.3.1.225</ecNumber>
    </recommendedName>
    <alternativeName>
        <fullName evidence="8">Palmitoyltransferase</fullName>
    </alternativeName>
</protein>
<reference evidence="10" key="1">
    <citation type="journal article" date="2009" name="Science">
        <title>Green evolution and dynamic adaptations revealed by genomes of the marine picoeukaryotes Micromonas.</title>
        <authorList>
            <person name="Worden A.Z."/>
            <person name="Lee J.H."/>
            <person name="Mock T."/>
            <person name="Rouze P."/>
            <person name="Simmons M.P."/>
            <person name="Aerts A.L."/>
            <person name="Allen A.E."/>
            <person name="Cuvelier M.L."/>
            <person name="Derelle E."/>
            <person name="Everett M.V."/>
            <person name="Foulon E."/>
            <person name="Grimwood J."/>
            <person name="Gundlach H."/>
            <person name="Henrissat B."/>
            <person name="Napoli C."/>
            <person name="McDonald S.M."/>
            <person name="Parker M.S."/>
            <person name="Rombauts S."/>
            <person name="Salamov A."/>
            <person name="Von Dassow P."/>
            <person name="Badger J.H."/>
            <person name="Coutinho P.M."/>
            <person name="Demir E."/>
            <person name="Dubchak I."/>
            <person name="Gentemann C."/>
            <person name="Eikrem W."/>
            <person name="Gready J.E."/>
            <person name="John U."/>
            <person name="Lanier W."/>
            <person name="Lindquist E.A."/>
            <person name="Lucas S."/>
            <person name="Mayer K.F."/>
            <person name="Moreau H."/>
            <person name="Not F."/>
            <person name="Otillar R."/>
            <person name="Panaud O."/>
            <person name="Pangilinan J."/>
            <person name="Paulsen I."/>
            <person name="Piegu B."/>
            <person name="Poliakov A."/>
            <person name="Robbens S."/>
            <person name="Schmutz J."/>
            <person name="Toulza E."/>
            <person name="Wyss T."/>
            <person name="Zelensky A."/>
            <person name="Zhou K."/>
            <person name="Armbrust E.V."/>
            <person name="Bhattacharya D."/>
            <person name="Goodenough U.W."/>
            <person name="Van de Peer Y."/>
            <person name="Grigoriev I.V."/>
        </authorList>
    </citation>
    <scope>NUCLEOTIDE SEQUENCE [LARGE SCALE GENOMIC DNA]</scope>
    <source>
        <strain evidence="10">CCMP1545</strain>
    </source>
</reference>
<evidence type="ECO:0000313" key="11">
    <source>
        <dbReference type="Proteomes" id="UP000001876"/>
    </source>
</evidence>
<name>C1MNC8_MICPC</name>
<dbReference type="eggNOG" id="KOG1312">
    <property type="taxonomic scope" value="Eukaryota"/>
</dbReference>
<dbReference type="InterPro" id="IPR001594">
    <property type="entry name" value="Palmitoyltrfase_DHHC"/>
</dbReference>
<feature type="non-terminal residue" evidence="10">
    <location>
        <position position="222"/>
    </location>
</feature>
<evidence type="ECO:0000256" key="7">
    <source>
        <dbReference type="ARBA" id="ARBA00023315"/>
    </source>
</evidence>
<evidence type="ECO:0000256" key="6">
    <source>
        <dbReference type="ARBA" id="ARBA00023136"/>
    </source>
</evidence>
<dbReference type="GO" id="GO:0005794">
    <property type="term" value="C:Golgi apparatus"/>
    <property type="evidence" value="ECO:0007669"/>
    <property type="project" value="TreeGrafter"/>
</dbReference>
<dbReference type="OrthoDB" id="498049at2759"/>
<dbReference type="EMBL" id="GG663737">
    <property type="protein sequence ID" value="EEH58726.1"/>
    <property type="molecule type" value="Genomic_DNA"/>
</dbReference>
<dbReference type="Proteomes" id="UP000001876">
    <property type="component" value="Unassembled WGS sequence"/>
</dbReference>
<dbReference type="GO" id="GO:0019706">
    <property type="term" value="F:protein-cysteine S-palmitoyltransferase activity"/>
    <property type="evidence" value="ECO:0007669"/>
    <property type="project" value="UniProtKB-EC"/>
</dbReference>
<keyword evidence="6 8" id="KW-0472">Membrane</keyword>
<feature type="transmembrane region" description="Helical" evidence="8">
    <location>
        <begin position="109"/>
        <end position="127"/>
    </location>
</feature>
<dbReference type="EC" id="2.3.1.225" evidence="8"/>
<dbReference type="GO" id="GO:0016020">
    <property type="term" value="C:membrane"/>
    <property type="evidence" value="ECO:0007669"/>
    <property type="project" value="UniProtKB-SubCell"/>
</dbReference>
<evidence type="ECO:0000259" key="9">
    <source>
        <dbReference type="Pfam" id="PF01529"/>
    </source>
</evidence>
<feature type="domain" description="Palmitoyltransferase DHHC" evidence="9">
    <location>
        <begin position="156"/>
        <end position="220"/>
    </location>
</feature>
<keyword evidence="3 8" id="KW-0808">Transferase</keyword>